<protein>
    <submittedName>
        <fullName evidence="5">Uncharacterized protein</fullName>
    </submittedName>
</protein>
<reference evidence="6" key="1">
    <citation type="submission" date="2017-01" db="EMBL/GenBank/DDBJ databases">
        <authorList>
            <person name="Varghese N."/>
            <person name="Submissions S."/>
        </authorList>
    </citation>
    <scope>NUCLEOTIDE SEQUENCE [LARGE SCALE GENOMIC DNA]</scope>
    <source>
        <strain evidence="6">DSM 46698</strain>
    </source>
</reference>
<gene>
    <name evidence="5" type="ORF">SAMN05421761_102395</name>
</gene>
<evidence type="ECO:0000256" key="4">
    <source>
        <dbReference type="ARBA" id="ARBA00023239"/>
    </source>
</evidence>
<evidence type="ECO:0000256" key="3">
    <source>
        <dbReference type="ARBA" id="ARBA00023027"/>
    </source>
</evidence>
<dbReference type="InterPro" id="IPR036291">
    <property type="entry name" value="NAD(P)-bd_dom_sf"/>
</dbReference>
<evidence type="ECO:0000313" key="5">
    <source>
        <dbReference type="EMBL" id="SIS65890.1"/>
    </source>
</evidence>
<evidence type="ECO:0000313" key="6">
    <source>
        <dbReference type="Proteomes" id="UP000186026"/>
    </source>
</evidence>
<keyword evidence="3" id="KW-0520">NAD</keyword>
<dbReference type="GO" id="GO:0005737">
    <property type="term" value="C:cytoplasm"/>
    <property type="evidence" value="ECO:0007669"/>
    <property type="project" value="TreeGrafter"/>
</dbReference>
<dbReference type="GO" id="GO:0042732">
    <property type="term" value="P:D-xylose metabolic process"/>
    <property type="evidence" value="ECO:0007669"/>
    <property type="project" value="InterPro"/>
</dbReference>
<keyword evidence="2" id="KW-0210">Decarboxylase</keyword>
<dbReference type="RefSeq" id="WP_076498787.1">
    <property type="nucleotide sequence ID" value="NZ_FTOP01000002.1"/>
</dbReference>
<name>A0A1N7KWU8_9BACT</name>
<keyword evidence="4" id="KW-0456">Lyase</keyword>
<dbReference type="GO" id="GO:0048040">
    <property type="term" value="F:UDP-glucuronate decarboxylase activity"/>
    <property type="evidence" value="ECO:0007669"/>
    <property type="project" value="TreeGrafter"/>
</dbReference>
<evidence type="ECO:0000256" key="2">
    <source>
        <dbReference type="ARBA" id="ARBA00022793"/>
    </source>
</evidence>
<dbReference type="Gene3D" id="3.90.25.10">
    <property type="entry name" value="UDP-galactose 4-epimerase, domain 1"/>
    <property type="match status" value="1"/>
</dbReference>
<dbReference type="OrthoDB" id="9810015at2"/>
<dbReference type="GO" id="GO:0070403">
    <property type="term" value="F:NAD+ binding"/>
    <property type="evidence" value="ECO:0007669"/>
    <property type="project" value="InterPro"/>
</dbReference>
<sequence>MKRILVTGGAGFLESHLCKRIIVKWQHSNSKSKLIFKPLPQDDPKQRMPDISIAQEKLVWSPNIHLQEGLIKTIEYFKNFI</sequence>
<accession>A0A1N7KWU8</accession>
<evidence type="ECO:0000256" key="1">
    <source>
        <dbReference type="ARBA" id="ARBA00001911"/>
    </source>
</evidence>
<dbReference type="SUPFAM" id="SSF51735">
    <property type="entry name" value="NAD(P)-binding Rossmann-fold domains"/>
    <property type="match status" value="1"/>
</dbReference>
<proteinExistence type="predicted"/>
<dbReference type="EMBL" id="FTOP01000002">
    <property type="protein sequence ID" value="SIS65890.1"/>
    <property type="molecule type" value="Genomic_DNA"/>
</dbReference>
<comment type="cofactor">
    <cofactor evidence="1">
        <name>NAD(+)</name>
        <dbReference type="ChEBI" id="CHEBI:57540"/>
    </cofactor>
</comment>
<dbReference type="PANTHER" id="PTHR43078">
    <property type="entry name" value="UDP-GLUCURONIC ACID DECARBOXYLASE-RELATED"/>
    <property type="match status" value="1"/>
</dbReference>
<keyword evidence="6" id="KW-1185">Reference proteome</keyword>
<organism evidence="5 6">
    <name type="scientific">Belliella pelovolcani</name>
    <dbReference type="NCBI Taxonomy" id="529505"/>
    <lineage>
        <taxon>Bacteria</taxon>
        <taxon>Pseudomonadati</taxon>
        <taxon>Bacteroidota</taxon>
        <taxon>Cytophagia</taxon>
        <taxon>Cytophagales</taxon>
        <taxon>Cyclobacteriaceae</taxon>
        <taxon>Belliella</taxon>
    </lineage>
</organism>
<dbReference type="STRING" id="529505.SAMN05421761_102395"/>
<dbReference type="InterPro" id="IPR044516">
    <property type="entry name" value="UXS-like"/>
</dbReference>
<dbReference type="AlphaFoldDB" id="A0A1N7KWU8"/>
<dbReference type="Proteomes" id="UP000186026">
    <property type="component" value="Unassembled WGS sequence"/>
</dbReference>
<dbReference type="PANTHER" id="PTHR43078:SF6">
    <property type="entry name" value="UDP-GLUCURONIC ACID DECARBOXYLASE 1"/>
    <property type="match status" value="1"/>
</dbReference>